<proteinExistence type="predicted"/>
<evidence type="ECO:0000313" key="2">
    <source>
        <dbReference type="Proteomes" id="UP001054945"/>
    </source>
</evidence>
<dbReference type="AlphaFoldDB" id="A0AAV4PAJ2"/>
<evidence type="ECO:0000313" key="1">
    <source>
        <dbReference type="EMBL" id="GIX94282.1"/>
    </source>
</evidence>
<reference evidence="1 2" key="1">
    <citation type="submission" date="2021-06" db="EMBL/GenBank/DDBJ databases">
        <title>Caerostris extrusa draft genome.</title>
        <authorList>
            <person name="Kono N."/>
            <person name="Arakawa K."/>
        </authorList>
    </citation>
    <scope>NUCLEOTIDE SEQUENCE [LARGE SCALE GENOMIC DNA]</scope>
</reference>
<gene>
    <name evidence="1" type="ORF">CEXT_345011</name>
</gene>
<organism evidence="1 2">
    <name type="scientific">Caerostris extrusa</name>
    <name type="common">Bark spider</name>
    <name type="synonym">Caerostris bankana</name>
    <dbReference type="NCBI Taxonomy" id="172846"/>
    <lineage>
        <taxon>Eukaryota</taxon>
        <taxon>Metazoa</taxon>
        <taxon>Ecdysozoa</taxon>
        <taxon>Arthropoda</taxon>
        <taxon>Chelicerata</taxon>
        <taxon>Arachnida</taxon>
        <taxon>Araneae</taxon>
        <taxon>Araneomorphae</taxon>
        <taxon>Entelegynae</taxon>
        <taxon>Araneoidea</taxon>
        <taxon>Araneidae</taxon>
        <taxon>Caerostris</taxon>
    </lineage>
</organism>
<protein>
    <submittedName>
        <fullName evidence="1">Uncharacterized protein</fullName>
    </submittedName>
</protein>
<dbReference type="Proteomes" id="UP001054945">
    <property type="component" value="Unassembled WGS sequence"/>
</dbReference>
<dbReference type="EMBL" id="BPLR01004353">
    <property type="protein sequence ID" value="GIX94282.1"/>
    <property type="molecule type" value="Genomic_DNA"/>
</dbReference>
<accession>A0AAV4PAJ2</accession>
<sequence length="97" mass="10851">MSKFNTNWPDQRSGSFFLAWQYLSYKCPHNSGHSLRCDASITASVPHNTQLGNEKMPNLNKCPARQSCSVCNRCHLGVAGTLKKIMSKFFPLFGQLA</sequence>
<keyword evidence="2" id="KW-1185">Reference proteome</keyword>
<name>A0AAV4PAJ2_CAEEX</name>
<comment type="caution">
    <text evidence="1">The sequence shown here is derived from an EMBL/GenBank/DDBJ whole genome shotgun (WGS) entry which is preliminary data.</text>
</comment>